<evidence type="ECO:0000256" key="1">
    <source>
        <dbReference type="SAM" id="MobiDB-lite"/>
    </source>
</evidence>
<feature type="region of interest" description="Disordered" evidence="1">
    <location>
        <begin position="75"/>
        <end position="135"/>
    </location>
</feature>
<feature type="compositionally biased region" description="Basic and acidic residues" evidence="1">
    <location>
        <begin position="98"/>
        <end position="109"/>
    </location>
</feature>
<dbReference type="Proteomes" id="UP000324800">
    <property type="component" value="Unassembled WGS sequence"/>
</dbReference>
<proteinExistence type="predicted"/>
<gene>
    <name evidence="2" type="ORF">EZS28_055525</name>
</gene>
<dbReference type="AlphaFoldDB" id="A0A5J4Q141"/>
<evidence type="ECO:0000313" key="3">
    <source>
        <dbReference type="Proteomes" id="UP000324800"/>
    </source>
</evidence>
<protein>
    <submittedName>
        <fullName evidence="2">Uncharacterized protein</fullName>
    </submittedName>
</protein>
<name>A0A5J4Q141_9EUKA</name>
<evidence type="ECO:0000313" key="2">
    <source>
        <dbReference type="EMBL" id="KAA6314780.1"/>
    </source>
</evidence>
<feature type="non-terminal residue" evidence="2">
    <location>
        <position position="135"/>
    </location>
</feature>
<reference evidence="2 3" key="1">
    <citation type="submission" date="2019-03" db="EMBL/GenBank/DDBJ databases">
        <title>Single cell metagenomics reveals metabolic interactions within the superorganism composed of flagellate Streblomastix strix and complex community of Bacteroidetes bacteria on its surface.</title>
        <authorList>
            <person name="Treitli S.C."/>
            <person name="Kolisko M."/>
            <person name="Husnik F."/>
            <person name="Keeling P."/>
            <person name="Hampl V."/>
        </authorList>
    </citation>
    <scope>NUCLEOTIDE SEQUENCE [LARGE SCALE GENOMIC DNA]</scope>
    <source>
        <strain evidence="2">ST1C</strain>
    </source>
</reference>
<sequence length="135" mass="16055">MILLTEAANQEKDRDQEVIQGQENIRIQEKLQTRAIMDLRLGMNKEVEVEERIEDWGTIIKERTKNPINWIRTQQYEGESWDENPNDEWTKRTQMQKDPPDNHNDKDSTWTEDEAPQHHATPPQPKQPAQQTQRV</sequence>
<dbReference type="EMBL" id="SNRW01047707">
    <property type="protein sequence ID" value="KAA6314780.1"/>
    <property type="molecule type" value="Genomic_DNA"/>
</dbReference>
<organism evidence="2 3">
    <name type="scientific">Streblomastix strix</name>
    <dbReference type="NCBI Taxonomy" id="222440"/>
    <lineage>
        <taxon>Eukaryota</taxon>
        <taxon>Metamonada</taxon>
        <taxon>Preaxostyla</taxon>
        <taxon>Oxymonadida</taxon>
        <taxon>Streblomastigidae</taxon>
        <taxon>Streblomastix</taxon>
    </lineage>
</organism>
<comment type="caution">
    <text evidence="2">The sequence shown here is derived from an EMBL/GenBank/DDBJ whole genome shotgun (WGS) entry which is preliminary data.</text>
</comment>
<accession>A0A5J4Q141</accession>